<feature type="binding site" evidence="7">
    <location>
        <position position="504"/>
    </location>
    <ligand>
        <name>substrate</name>
    </ligand>
</feature>
<evidence type="ECO:0000313" key="11">
    <source>
        <dbReference type="Proteomes" id="UP000548476"/>
    </source>
</evidence>
<feature type="binding site" evidence="7">
    <location>
        <begin position="438"/>
        <end position="442"/>
    </location>
    <ligand>
        <name>substrate</name>
    </ligand>
</feature>
<comment type="similarity">
    <text evidence="5">Belongs to the glycosyl hydrolase.</text>
</comment>
<dbReference type="InterPro" id="IPR000111">
    <property type="entry name" value="Glyco_hydro_27/36_CS"/>
</dbReference>
<feature type="domain" description="Glycosyl hydrolase family 36 C-terminal" evidence="8">
    <location>
        <begin position="608"/>
        <end position="683"/>
    </location>
</feature>
<dbReference type="InterPro" id="IPR013780">
    <property type="entry name" value="Glyco_hydro_b"/>
</dbReference>
<protein>
    <recommendedName>
        <fullName evidence="2 5">Alpha-galactosidase</fullName>
        <ecNumber evidence="2 5">3.2.1.22</ecNumber>
    </recommendedName>
</protein>
<dbReference type="PANTHER" id="PTHR43053">
    <property type="entry name" value="GLYCOSIDASE FAMILY 31"/>
    <property type="match status" value="1"/>
</dbReference>
<dbReference type="FunFam" id="3.20.20.70:FF:000118">
    <property type="entry name" value="Alpha-galactosidase"/>
    <property type="match status" value="1"/>
</dbReference>
<evidence type="ECO:0000313" key="10">
    <source>
        <dbReference type="EMBL" id="MBB6038141.1"/>
    </source>
</evidence>
<feature type="binding site" evidence="7">
    <location>
        <begin position="328"/>
        <end position="329"/>
    </location>
    <ligand>
        <name>substrate</name>
    </ligand>
</feature>
<dbReference type="PRINTS" id="PR00743">
    <property type="entry name" value="GLHYDRLASE36"/>
</dbReference>
<dbReference type="RefSeq" id="WP_184790939.1">
    <property type="nucleotide sequence ID" value="NZ_BONT01000047.1"/>
</dbReference>
<dbReference type="InterPro" id="IPR050985">
    <property type="entry name" value="Alpha-glycosidase_related"/>
</dbReference>
<dbReference type="InterPro" id="IPR038417">
    <property type="entry name" value="Alpga-gal_N_sf"/>
</dbReference>
<evidence type="ECO:0000256" key="3">
    <source>
        <dbReference type="ARBA" id="ARBA00022801"/>
    </source>
</evidence>
<dbReference type="AlphaFoldDB" id="A0A841FLD5"/>
<dbReference type="CDD" id="cd14791">
    <property type="entry name" value="GH36"/>
    <property type="match status" value="1"/>
</dbReference>
<dbReference type="InterPro" id="IPR002252">
    <property type="entry name" value="Glyco_hydro_36"/>
</dbReference>
<dbReference type="InterPro" id="IPR017853">
    <property type="entry name" value="GH"/>
</dbReference>
<evidence type="ECO:0000256" key="7">
    <source>
        <dbReference type="PIRSR" id="PIRSR005536-2"/>
    </source>
</evidence>
<dbReference type="EMBL" id="JACHGT010000015">
    <property type="protein sequence ID" value="MBB6038141.1"/>
    <property type="molecule type" value="Genomic_DNA"/>
</dbReference>
<organism evidence="10 11">
    <name type="scientific">Phytomonospora endophytica</name>
    <dbReference type="NCBI Taxonomy" id="714109"/>
    <lineage>
        <taxon>Bacteria</taxon>
        <taxon>Bacillati</taxon>
        <taxon>Actinomycetota</taxon>
        <taxon>Actinomycetes</taxon>
        <taxon>Micromonosporales</taxon>
        <taxon>Micromonosporaceae</taxon>
        <taxon>Phytomonospora</taxon>
    </lineage>
</organism>
<dbReference type="InterPro" id="IPR031705">
    <property type="entry name" value="Glyco_hydro_36_C"/>
</dbReference>
<evidence type="ECO:0000256" key="5">
    <source>
        <dbReference type="PIRNR" id="PIRNR005536"/>
    </source>
</evidence>
<dbReference type="PIRSF" id="PIRSF005536">
    <property type="entry name" value="Agal"/>
    <property type="match status" value="1"/>
</dbReference>
<reference evidence="10 11" key="1">
    <citation type="submission" date="2020-08" db="EMBL/GenBank/DDBJ databases">
        <title>Genomic Encyclopedia of Type Strains, Phase IV (KMG-IV): sequencing the most valuable type-strain genomes for metagenomic binning, comparative biology and taxonomic classification.</title>
        <authorList>
            <person name="Goeker M."/>
        </authorList>
    </citation>
    <scope>NUCLEOTIDE SEQUENCE [LARGE SCALE GENOMIC DNA]</scope>
    <source>
        <strain evidence="10 11">YIM 65646</strain>
    </source>
</reference>
<evidence type="ECO:0000256" key="2">
    <source>
        <dbReference type="ARBA" id="ARBA00012755"/>
    </source>
</evidence>
<comment type="caution">
    <text evidence="10">The sequence shown here is derived from an EMBL/GenBank/DDBJ whole genome shotgun (WGS) entry which is preliminary data.</text>
</comment>
<evidence type="ECO:0000256" key="4">
    <source>
        <dbReference type="ARBA" id="ARBA00023295"/>
    </source>
</evidence>
<keyword evidence="3 5" id="KW-0378">Hydrolase</keyword>
<gene>
    <name evidence="10" type="ORF">HNR73_006021</name>
</gene>
<dbReference type="InterPro" id="IPR013785">
    <property type="entry name" value="Aldolase_TIM"/>
</dbReference>
<feature type="binding site" evidence="7">
    <location>
        <position position="164"/>
    </location>
    <ligand>
        <name>substrate</name>
    </ligand>
</feature>
<proteinExistence type="inferred from homology"/>
<dbReference type="Gene3D" id="3.20.20.70">
    <property type="entry name" value="Aldolase class I"/>
    <property type="match status" value="1"/>
</dbReference>
<dbReference type="Proteomes" id="UP000548476">
    <property type="component" value="Unassembled WGS sequence"/>
</dbReference>
<dbReference type="PANTHER" id="PTHR43053:SF3">
    <property type="entry name" value="ALPHA-GALACTOSIDASE C-RELATED"/>
    <property type="match status" value="1"/>
</dbReference>
<dbReference type="Gene3D" id="2.70.98.60">
    <property type="entry name" value="alpha-galactosidase from lactobacil brevis"/>
    <property type="match status" value="1"/>
</dbReference>
<feature type="binding site" evidence="7">
    <location>
        <position position="482"/>
    </location>
    <ligand>
        <name>substrate</name>
    </ligand>
</feature>
<feature type="active site" description="Proton donor" evidence="6">
    <location>
        <position position="504"/>
    </location>
</feature>
<keyword evidence="11" id="KW-1185">Reference proteome</keyword>
<dbReference type="GO" id="GO:0004557">
    <property type="term" value="F:alpha-galactosidase activity"/>
    <property type="evidence" value="ECO:0007669"/>
    <property type="project" value="UniProtKB-UniRule"/>
</dbReference>
<dbReference type="Gene3D" id="2.60.40.1180">
    <property type="entry name" value="Golgi alpha-mannosidase II"/>
    <property type="match status" value="1"/>
</dbReference>
<dbReference type="Pfam" id="PF02065">
    <property type="entry name" value="Melibiase"/>
    <property type="match status" value="1"/>
</dbReference>
<feature type="domain" description="Glycosyl hydrolase family 36 N-terminal" evidence="9">
    <location>
        <begin position="27"/>
        <end position="250"/>
    </location>
</feature>
<evidence type="ECO:0000259" key="8">
    <source>
        <dbReference type="Pfam" id="PF16874"/>
    </source>
</evidence>
<keyword evidence="4 5" id="KW-0326">Glycosidase</keyword>
<sequence length="697" mass="76048">MTHTLTGAPVVLTAGAASIVIDTTGPGLPRVLHWGGRVTSAPTVEESRDALGAVLLPAQCDGWMGRPGVSGHRDGGGPHLRLTVAAPPAVHIDPAGGGSITVDAMDDLAGIDVRSELHLSPEGLLRVRHTVCNTGKGVWTADGVLALLPVPAEAAEILDTTGHWGRERFPQRVQFGQSTVVHENRRGRTGFDSPPLFVAGTPGFGFRHGEVWGVHVGWSGNHVHLAQRLHDADAVLGGGELLTAGEVRLAPGGTYRTPWVYFAYSPQGLDGLSEVTHAWMRGRETHPASDRPLTLNVWEAVYFDHDLDRLKALADRAAEIGVERYVLDDGWFLGRRDDTAGLGDWHVDPEVWPEGLHPLVDHVRAAGIEFGLWVEPEMINPRSTLAGEHPDWFLAAPGRTPADQRHQQVLDIARPEAYAHILERLDAIVTEYRLTYLKWDHNRDLVEAVHDGHAGVHEQTLAAYRLIDELKSRHPGLEIESCSSGGSRVDLGILARTDRVWASDMTDGLERQHIQRWVGLLVPPEIVGAHVSAPVNHQMGRVTGLRLRTVTALFGHAGIEWDITTCTPAELAELADWIAAYKRLRPTLHTGRTVRVDHPDESAHLYGIVSPDRDHAVFAYAQLATSASTAPVRLRLPGLDPEAEYAVTLLPEIPAPDWRGEPWKPEVLRSGETLAGYGLTGPVLRPADAYVLELRRI</sequence>
<evidence type="ECO:0000259" key="9">
    <source>
        <dbReference type="Pfam" id="PF16875"/>
    </source>
</evidence>
<comment type="catalytic activity">
    <reaction evidence="1 5">
        <text>Hydrolysis of terminal, non-reducing alpha-D-galactose residues in alpha-D-galactosides, including galactose oligosaccharides, galactomannans and galactolipids.</text>
        <dbReference type="EC" id="3.2.1.22"/>
    </reaction>
</comment>
<dbReference type="SUPFAM" id="SSF51445">
    <property type="entry name" value="(Trans)glycosidases"/>
    <property type="match status" value="1"/>
</dbReference>
<dbReference type="PROSITE" id="PS00512">
    <property type="entry name" value="ALPHA_GALACTOSIDASE"/>
    <property type="match status" value="1"/>
</dbReference>
<evidence type="ECO:0000256" key="1">
    <source>
        <dbReference type="ARBA" id="ARBA00001255"/>
    </source>
</evidence>
<dbReference type="Pfam" id="PF16875">
    <property type="entry name" value="Glyco_hydro_36N"/>
    <property type="match status" value="1"/>
</dbReference>
<feature type="active site" description="Nucleophile" evidence="6">
    <location>
        <position position="440"/>
    </location>
</feature>
<evidence type="ECO:0000256" key="6">
    <source>
        <dbReference type="PIRSR" id="PIRSR005536-1"/>
    </source>
</evidence>
<name>A0A841FLD5_9ACTN</name>
<dbReference type="GO" id="GO:0016052">
    <property type="term" value="P:carbohydrate catabolic process"/>
    <property type="evidence" value="ECO:0007669"/>
    <property type="project" value="InterPro"/>
</dbReference>
<feature type="binding site" evidence="7">
    <location>
        <position position="405"/>
    </location>
    <ligand>
        <name>substrate</name>
    </ligand>
</feature>
<dbReference type="InterPro" id="IPR031704">
    <property type="entry name" value="Glyco_hydro_36_N"/>
</dbReference>
<accession>A0A841FLD5</accession>
<dbReference type="EC" id="3.2.1.22" evidence="2 5"/>
<dbReference type="Pfam" id="PF16874">
    <property type="entry name" value="Glyco_hydro_36C"/>
    <property type="match status" value="1"/>
</dbReference>